<dbReference type="InterPro" id="IPR036513">
    <property type="entry name" value="STAS_dom_sf"/>
</dbReference>
<evidence type="ECO:0000256" key="2">
    <source>
        <dbReference type="RuleBase" id="RU003749"/>
    </source>
</evidence>
<evidence type="ECO:0000313" key="5">
    <source>
        <dbReference type="Proteomes" id="UP000077405"/>
    </source>
</evidence>
<comment type="similarity">
    <text evidence="1 2">Belongs to the anti-sigma-factor antagonist family.</text>
</comment>
<dbReference type="Pfam" id="PF01740">
    <property type="entry name" value="STAS"/>
    <property type="match status" value="1"/>
</dbReference>
<dbReference type="STRING" id="1226968.A6A40_04355"/>
<dbReference type="Gene3D" id="3.30.750.24">
    <property type="entry name" value="STAS domain"/>
    <property type="match status" value="1"/>
</dbReference>
<proteinExistence type="inferred from homology"/>
<evidence type="ECO:0000259" key="3">
    <source>
        <dbReference type="PROSITE" id="PS50801"/>
    </source>
</evidence>
<dbReference type="NCBIfam" id="TIGR00377">
    <property type="entry name" value="ant_ant_sig"/>
    <property type="match status" value="1"/>
</dbReference>
<dbReference type="KEGG" id="ahu:A6A40_04355"/>
<dbReference type="RefSeq" id="WP_014247385.1">
    <property type="nucleotide sequence ID" value="NZ_CP015285.1"/>
</dbReference>
<dbReference type="PROSITE" id="PS50801">
    <property type="entry name" value="STAS"/>
    <property type="match status" value="1"/>
</dbReference>
<accession>A0A160JEM3</accession>
<dbReference type="Proteomes" id="UP000077405">
    <property type="component" value="Chromosome"/>
</dbReference>
<evidence type="ECO:0000256" key="1">
    <source>
        <dbReference type="ARBA" id="ARBA00009013"/>
    </source>
</evidence>
<protein>
    <recommendedName>
        <fullName evidence="2">Anti-sigma factor antagonist</fullName>
    </recommendedName>
</protein>
<dbReference type="AlphaFoldDB" id="A0A160JEM3"/>
<sequence length="112" mass="11448">MNITEQSVNGVTVLRAEGRIDSGNAAQFEAALLSAIGAEGTRLVVDMEQLSYISSAGLRCLLVAAKAARAKRGAIALSAMASHIREVFDVSGFSSLFEIHADAAAAVAALGG</sequence>
<organism evidence="4 5">
    <name type="scientific">Azospirillum humicireducens</name>
    <dbReference type="NCBI Taxonomy" id="1226968"/>
    <lineage>
        <taxon>Bacteria</taxon>
        <taxon>Pseudomonadati</taxon>
        <taxon>Pseudomonadota</taxon>
        <taxon>Alphaproteobacteria</taxon>
        <taxon>Rhodospirillales</taxon>
        <taxon>Azospirillaceae</taxon>
        <taxon>Azospirillum</taxon>
    </lineage>
</organism>
<evidence type="ECO:0000313" key="4">
    <source>
        <dbReference type="EMBL" id="ANC91196.1"/>
    </source>
</evidence>
<dbReference type="CDD" id="cd07043">
    <property type="entry name" value="STAS_anti-anti-sigma_factors"/>
    <property type="match status" value="1"/>
</dbReference>
<dbReference type="SUPFAM" id="SSF52091">
    <property type="entry name" value="SpoIIaa-like"/>
    <property type="match status" value="1"/>
</dbReference>
<reference evidence="4 5" key="1">
    <citation type="journal article" date="2013" name="Int. J. Syst. Evol. Microbiol.">
        <title>Azospirillum humicireducens sp. nov., a nitrogen-fixing bacterium isolated from a microbial fuel cell.</title>
        <authorList>
            <person name="Zhou S."/>
            <person name="Han L."/>
            <person name="Wang Y."/>
            <person name="Yang G."/>
            <person name="Zhuang L."/>
            <person name="Hu P."/>
        </authorList>
    </citation>
    <scope>NUCLEOTIDE SEQUENCE [LARGE SCALE GENOMIC DNA]</scope>
    <source>
        <strain evidence="4 5">SgZ-5</strain>
    </source>
</reference>
<dbReference type="InterPro" id="IPR002645">
    <property type="entry name" value="STAS_dom"/>
</dbReference>
<dbReference type="PANTHER" id="PTHR33495">
    <property type="entry name" value="ANTI-SIGMA FACTOR ANTAGONIST TM_1081-RELATED-RELATED"/>
    <property type="match status" value="1"/>
</dbReference>
<keyword evidence="5" id="KW-1185">Reference proteome</keyword>
<dbReference type="PANTHER" id="PTHR33495:SF2">
    <property type="entry name" value="ANTI-SIGMA FACTOR ANTAGONIST TM_1081-RELATED"/>
    <property type="match status" value="1"/>
</dbReference>
<dbReference type="OrthoDB" id="280847at2"/>
<dbReference type="EMBL" id="CP015285">
    <property type="protein sequence ID" value="ANC91196.1"/>
    <property type="molecule type" value="Genomic_DNA"/>
</dbReference>
<dbReference type="InterPro" id="IPR003658">
    <property type="entry name" value="Anti-sigma_ant"/>
</dbReference>
<name>A0A160JEM3_9PROT</name>
<dbReference type="GO" id="GO:0043856">
    <property type="term" value="F:anti-sigma factor antagonist activity"/>
    <property type="evidence" value="ECO:0007669"/>
    <property type="project" value="InterPro"/>
</dbReference>
<feature type="domain" description="STAS" evidence="3">
    <location>
        <begin position="1"/>
        <end position="110"/>
    </location>
</feature>
<gene>
    <name evidence="4" type="ORF">A6A40_04355</name>
</gene>